<dbReference type="CDD" id="cd12249">
    <property type="entry name" value="RRM1_hnRNPR_like"/>
    <property type="match status" value="1"/>
</dbReference>
<dbReference type="SUPFAM" id="SSF54928">
    <property type="entry name" value="RNA-binding domain, RBD"/>
    <property type="match status" value="1"/>
</dbReference>
<evidence type="ECO:0000313" key="1">
    <source>
        <dbReference type="EnsemblMetazoa" id="AARA004552-PA"/>
    </source>
</evidence>
<name>A0A182HTE7_ANOAR</name>
<dbReference type="Pfam" id="PF00076">
    <property type="entry name" value="RRM_1"/>
    <property type="match status" value="1"/>
</dbReference>
<evidence type="ECO:0000313" key="2">
    <source>
        <dbReference type="Proteomes" id="UP000075840"/>
    </source>
</evidence>
<dbReference type="EnsemblMetazoa" id="AARA004552-RA">
    <property type="protein sequence ID" value="AARA004552-PA"/>
    <property type="gene ID" value="AARA004552"/>
</dbReference>
<dbReference type="InterPro" id="IPR035979">
    <property type="entry name" value="RBD_domain_sf"/>
</dbReference>
<dbReference type="AlphaFoldDB" id="A0A182HTE7"/>
<dbReference type="VEuPathDB" id="VectorBase:AARA004552"/>
<protein>
    <submittedName>
        <fullName evidence="1">RRM domain-containing protein</fullName>
    </submittedName>
</protein>
<dbReference type="Gene3D" id="3.30.70.330">
    <property type="match status" value="1"/>
</dbReference>
<dbReference type="EMBL" id="APCN01000493">
    <property type="status" value="NOT_ANNOTATED_CDS"/>
    <property type="molecule type" value="Genomic_DNA"/>
</dbReference>
<reference evidence="1" key="1">
    <citation type="submission" date="2022-08" db="UniProtKB">
        <authorList>
            <consortium name="EnsemblMetazoa"/>
        </authorList>
    </citation>
    <scope>IDENTIFICATION</scope>
    <source>
        <strain evidence="1">Dongola</strain>
    </source>
</reference>
<dbReference type="GO" id="GO:0003723">
    <property type="term" value="F:RNA binding"/>
    <property type="evidence" value="ECO:0007669"/>
    <property type="project" value="UniProtKB-UniRule"/>
</dbReference>
<dbReference type="PROSITE" id="PS50102">
    <property type="entry name" value="RRM"/>
    <property type="match status" value="1"/>
</dbReference>
<dbReference type="SMART" id="SM00360">
    <property type="entry name" value="RRM"/>
    <property type="match status" value="1"/>
</dbReference>
<dbReference type="InterPro" id="IPR000504">
    <property type="entry name" value="RRM_dom"/>
</dbReference>
<accession>A0A182HTE7</accession>
<dbReference type="PANTHER" id="PTHR21245">
    <property type="entry name" value="HETEROGENEOUS NUCLEAR RIBONUCLEOPROTEIN"/>
    <property type="match status" value="1"/>
</dbReference>
<dbReference type="InterPro" id="IPR012677">
    <property type="entry name" value="Nucleotide-bd_a/b_plait_sf"/>
</dbReference>
<organism evidence="1 2">
    <name type="scientific">Anopheles arabiensis</name>
    <name type="common">Mosquito</name>
    <dbReference type="NCBI Taxonomy" id="7173"/>
    <lineage>
        <taxon>Eukaryota</taxon>
        <taxon>Metazoa</taxon>
        <taxon>Ecdysozoa</taxon>
        <taxon>Arthropoda</taxon>
        <taxon>Hexapoda</taxon>
        <taxon>Insecta</taxon>
        <taxon>Pterygota</taxon>
        <taxon>Neoptera</taxon>
        <taxon>Endopterygota</taxon>
        <taxon>Diptera</taxon>
        <taxon>Nematocera</taxon>
        <taxon>Culicoidea</taxon>
        <taxon>Culicidae</taxon>
        <taxon>Anophelinae</taxon>
        <taxon>Anopheles</taxon>
    </lineage>
</organism>
<sequence>MPVTWMGNTYVIQHSNGQCIIALKSQMSEALPINELYVKGIPRNYGPEELVPIFSNAGVVHTIRLLMDFGQHNRGFAYVSYVDPRHIDRALATLHGMQISVTQRLEVSKSRNSRSLLLCNLQNHRTAAIISQTIANITRIREFRCKMIRLGETNDVTIIFKSHHDYIHAYTKLNRVRHIFGPTCCIKTY</sequence>
<proteinExistence type="predicted"/>
<dbReference type="Proteomes" id="UP000075840">
    <property type="component" value="Unassembled WGS sequence"/>
</dbReference>
<keyword evidence="2" id="KW-1185">Reference proteome</keyword>
<dbReference type="VEuPathDB" id="VectorBase:AARA21_003991"/>